<evidence type="ECO:0000313" key="5">
    <source>
        <dbReference type="EMBL" id="PIU14354.1"/>
    </source>
</evidence>
<evidence type="ECO:0000256" key="2">
    <source>
        <dbReference type="ARBA" id="ARBA00022448"/>
    </source>
</evidence>
<accession>A0A2M6XTX2</accession>
<dbReference type="PANTHER" id="PTHR30222">
    <property type="entry name" value="SPERMIDINE/PUTRESCINE-BINDING PERIPLASMIC PROTEIN"/>
    <property type="match status" value="1"/>
</dbReference>
<dbReference type="Pfam" id="PF13416">
    <property type="entry name" value="SBP_bac_8"/>
    <property type="match status" value="1"/>
</dbReference>
<evidence type="ECO:0000256" key="4">
    <source>
        <dbReference type="ARBA" id="ARBA00022764"/>
    </source>
</evidence>
<feature type="non-terminal residue" evidence="5">
    <location>
        <position position="1"/>
    </location>
</feature>
<name>A0A2M6XTX2_9BACT</name>
<dbReference type="Gene3D" id="3.40.190.10">
    <property type="entry name" value="Periplasmic binding protein-like II"/>
    <property type="match status" value="2"/>
</dbReference>
<dbReference type="CDD" id="cd13590">
    <property type="entry name" value="PBP2_PotD_PotF_like"/>
    <property type="match status" value="1"/>
</dbReference>
<sequence length="332" mass="37675">QPTAEKLSPVLNIYNWEDYFGETTIEDFEKEFGVKVNLETYDNEDTMLSSIQSNPSGYDIVVASDILVREMIDMKLLSPINLNNIPNFKNIAGEYKNPFYDPGNKYSVPYMWGTSGLAVNRKYIKETEPSWSILWNPEHKGKISMLNNMQDVIGAALFYLGYSGNSINPTELEEAKNLLLKQKPILRGYEDTITIRDDLISEKLWVGHIYSGDGAFAAAENENVAYIIPKEGAFITVDNFLIPIGAQHKYTAEVFINFVLRPEMSAKIANYLWYANTNEAAREFTDPEILQNASLYPPEEVKDNLESSGYFGGVEAVAIYNQIWAELQRLPR</sequence>
<dbReference type="GO" id="GO:0019808">
    <property type="term" value="F:polyamine binding"/>
    <property type="evidence" value="ECO:0007669"/>
    <property type="project" value="InterPro"/>
</dbReference>
<dbReference type="GO" id="GO:0015846">
    <property type="term" value="P:polyamine transport"/>
    <property type="evidence" value="ECO:0007669"/>
    <property type="project" value="InterPro"/>
</dbReference>
<protein>
    <submittedName>
        <fullName evidence="5">Spermidine/putrescine ABC transporter substrate-binding protein</fullName>
    </submittedName>
</protein>
<dbReference type="PIRSF" id="PIRSF019574">
    <property type="entry name" value="Periplasmic_polyamine_BP"/>
    <property type="match status" value="1"/>
</dbReference>
<evidence type="ECO:0000256" key="1">
    <source>
        <dbReference type="ARBA" id="ARBA00004418"/>
    </source>
</evidence>
<evidence type="ECO:0000313" key="6">
    <source>
        <dbReference type="Proteomes" id="UP000229784"/>
    </source>
</evidence>
<dbReference type="SUPFAM" id="SSF53850">
    <property type="entry name" value="Periplasmic binding protein-like II"/>
    <property type="match status" value="1"/>
</dbReference>
<dbReference type="GO" id="GO:0042597">
    <property type="term" value="C:periplasmic space"/>
    <property type="evidence" value="ECO:0007669"/>
    <property type="project" value="UniProtKB-SubCell"/>
</dbReference>
<dbReference type="PANTHER" id="PTHR30222:SF17">
    <property type="entry name" value="SPERMIDINE_PUTRESCINE-BINDING PERIPLASMIC PROTEIN"/>
    <property type="match status" value="1"/>
</dbReference>
<organism evidence="5 6">
    <name type="scientific">bacterium (Candidatus Gribaldobacteria) CG08_land_8_20_14_0_20_39_15</name>
    <dbReference type="NCBI Taxonomy" id="2014273"/>
    <lineage>
        <taxon>Bacteria</taxon>
        <taxon>Candidatus Gribaldobacteria</taxon>
    </lineage>
</organism>
<evidence type="ECO:0000256" key="3">
    <source>
        <dbReference type="ARBA" id="ARBA00022729"/>
    </source>
</evidence>
<dbReference type="EMBL" id="PEXQ01000069">
    <property type="protein sequence ID" value="PIU14354.1"/>
    <property type="molecule type" value="Genomic_DNA"/>
</dbReference>
<dbReference type="AlphaFoldDB" id="A0A2M6XTX2"/>
<comment type="subcellular location">
    <subcellularLocation>
        <location evidence="1">Periplasm</location>
    </subcellularLocation>
</comment>
<dbReference type="InterPro" id="IPR001188">
    <property type="entry name" value="Sperm_putr-bd"/>
</dbReference>
<dbReference type="InterPro" id="IPR006059">
    <property type="entry name" value="SBP"/>
</dbReference>
<reference evidence="6" key="1">
    <citation type="submission" date="2017-09" db="EMBL/GenBank/DDBJ databases">
        <title>Depth-based differentiation of microbial function through sediment-hosted aquifers and enrichment of novel symbionts in the deep terrestrial subsurface.</title>
        <authorList>
            <person name="Probst A.J."/>
            <person name="Ladd B."/>
            <person name="Jarett J.K."/>
            <person name="Geller-Mcgrath D.E."/>
            <person name="Sieber C.M.K."/>
            <person name="Emerson J.B."/>
            <person name="Anantharaman K."/>
            <person name="Thomas B.C."/>
            <person name="Malmstrom R."/>
            <person name="Stieglmeier M."/>
            <person name="Klingl A."/>
            <person name="Woyke T."/>
            <person name="Ryan C.M."/>
            <person name="Banfield J.F."/>
        </authorList>
    </citation>
    <scope>NUCLEOTIDE SEQUENCE [LARGE SCALE GENOMIC DNA]</scope>
</reference>
<proteinExistence type="predicted"/>
<comment type="caution">
    <text evidence="5">The sequence shown here is derived from an EMBL/GenBank/DDBJ whole genome shotgun (WGS) entry which is preliminary data.</text>
</comment>
<keyword evidence="2" id="KW-0813">Transport</keyword>
<keyword evidence="3" id="KW-0732">Signal</keyword>
<keyword evidence="4" id="KW-0574">Periplasm</keyword>
<dbReference type="Proteomes" id="UP000229784">
    <property type="component" value="Unassembled WGS sequence"/>
</dbReference>
<dbReference type="PRINTS" id="PR00909">
    <property type="entry name" value="SPERMDNBNDNG"/>
</dbReference>
<gene>
    <name evidence="5" type="ORF">COT20_02785</name>
</gene>